<comment type="caution">
    <text evidence="2">The sequence shown here is derived from an EMBL/GenBank/DDBJ whole genome shotgun (WGS) entry which is preliminary data.</text>
</comment>
<keyword evidence="3" id="KW-1185">Reference proteome</keyword>
<name>A0A543CNR2_9ACTN</name>
<evidence type="ECO:0000313" key="3">
    <source>
        <dbReference type="Proteomes" id="UP000316096"/>
    </source>
</evidence>
<reference evidence="2 3" key="1">
    <citation type="submission" date="2019-06" db="EMBL/GenBank/DDBJ databases">
        <title>Sequencing the genomes of 1000 actinobacteria strains.</title>
        <authorList>
            <person name="Klenk H.-P."/>
        </authorList>
    </citation>
    <scope>NUCLEOTIDE SEQUENCE [LARGE SCALE GENOMIC DNA]</scope>
    <source>
        <strain evidence="2 3">DSM 102200</strain>
    </source>
</reference>
<protein>
    <recommendedName>
        <fullName evidence="4">DUF4115 domain-containing protein</fullName>
    </recommendedName>
</protein>
<evidence type="ECO:0008006" key="4">
    <source>
        <dbReference type="Google" id="ProtNLM"/>
    </source>
</evidence>
<evidence type="ECO:0000313" key="2">
    <source>
        <dbReference type="EMBL" id="TQL98600.1"/>
    </source>
</evidence>
<keyword evidence="1" id="KW-0812">Transmembrane</keyword>
<accession>A0A543CNR2</accession>
<gene>
    <name evidence="2" type="ORF">FB559_4227</name>
</gene>
<sequence length="156" mass="16666">MKYLTSHTALTKLTGVGRHVSSERRRSLRGRFFLALLAMIVLLCAAAYAAYQIWDHGREHAPARHGPPAASASATPVASVTLTVTVTGAKCQVFVRVPGGDILVNRSLVRGQSVRFDEQSLSVVLGDGSAAQVYVNGRLRPPGRAGKRVEFVATKG</sequence>
<keyword evidence="1" id="KW-1133">Transmembrane helix</keyword>
<dbReference type="EMBL" id="VFOZ01000001">
    <property type="protein sequence ID" value="TQL98600.1"/>
    <property type="molecule type" value="Genomic_DNA"/>
</dbReference>
<evidence type="ECO:0000256" key="1">
    <source>
        <dbReference type="SAM" id="Phobius"/>
    </source>
</evidence>
<keyword evidence="1" id="KW-0472">Membrane</keyword>
<dbReference type="AlphaFoldDB" id="A0A543CNR2"/>
<feature type="transmembrane region" description="Helical" evidence="1">
    <location>
        <begin position="32"/>
        <end position="54"/>
    </location>
</feature>
<organism evidence="2 3">
    <name type="scientific">Actinoallomurus bryophytorum</name>
    <dbReference type="NCBI Taxonomy" id="1490222"/>
    <lineage>
        <taxon>Bacteria</taxon>
        <taxon>Bacillati</taxon>
        <taxon>Actinomycetota</taxon>
        <taxon>Actinomycetes</taxon>
        <taxon>Streptosporangiales</taxon>
        <taxon>Thermomonosporaceae</taxon>
        <taxon>Actinoallomurus</taxon>
    </lineage>
</organism>
<proteinExistence type="predicted"/>
<dbReference type="Proteomes" id="UP000316096">
    <property type="component" value="Unassembled WGS sequence"/>
</dbReference>